<evidence type="ECO:0000256" key="1">
    <source>
        <dbReference type="SAM" id="MobiDB-lite"/>
    </source>
</evidence>
<reference evidence="3" key="1">
    <citation type="submission" date="2017-01" db="EMBL/GenBank/DDBJ databases">
        <authorList>
            <person name="Wang Y."/>
            <person name="White M."/>
            <person name="Kvist S."/>
            <person name="Moncalvo J.-M."/>
        </authorList>
    </citation>
    <scope>NUCLEOTIDE SEQUENCE [LARGE SCALE GENOMIC DNA]</scope>
    <source>
        <strain evidence="3">ID-206-W2</strain>
    </source>
</reference>
<dbReference type="EMBL" id="LSSM01004336">
    <property type="protein sequence ID" value="OMJ15180.1"/>
    <property type="molecule type" value="Genomic_DNA"/>
</dbReference>
<sequence length="675" mass="73857">MGNVVEMATQSRLDNLHTGMNFTGKPDQIVESNVKPLMDSEKFEAQLAASKSTRRPRYLQQAYAGEKPRSCNSVRPNQQSPATVKFSRERARPWKGVPIGPESGPPPMGSEHSDTGIQDPIQEPSLREADYHAPKFLARPPADVTPAAEQEEANQGGERYPNEGSISAVGEARDRGGSATNTGLLQPTIYDSEGDWRPPTRPGSEKPQSELQEIPQVPIDRPVISVQVPSFWAVTQPPDIYEDSTIGSRMGQIQGYADFGIPRKHVDPGRDQGYLQIQHASGILQALGAWIPRQQGQILDHTITINHAPGDGSSNVNCHTPGEAHAVTSVRVEESVTHQDKFMDVDCCLNDTSIPKSIILEEPTEVMERPLVLFRDPGIRNITGFQRFGLGNSSGVPFLLGNMVPLRGVDAHQIQGAENSYVCTKTQEREGQISPCLPRQHDDSSIREEVWGHHITQTSGNIRGNLGTLPEDEHQAPGNLHTFSFEPRRRPEQTDCTNRMVVIPRDIRKTERKSWSPRSGSICFPPEQEGGSLLKLVPKPQGCGSELTGAQLVGVEQPILLPTLEINSTGSSETTQGENNYDPRNFFVEISDLVSGSEGIFDMPTVSTASNYGNPGPGKRKIPALDQQTLEINGLEDQRSFLKAQGLGTHAVDCILSNERMSSVYPGTTLSSNAF</sequence>
<keyword evidence="3" id="KW-1185">Reference proteome</keyword>
<feature type="region of interest" description="Disordered" evidence="1">
    <location>
        <begin position="139"/>
        <end position="214"/>
    </location>
</feature>
<dbReference type="PANTHER" id="PTHR33066">
    <property type="entry name" value="INTEGRASE_SAM-LIKE_N DOMAIN-CONTAINING PROTEIN"/>
    <property type="match status" value="1"/>
</dbReference>
<comment type="caution">
    <text evidence="2">The sequence shown here is derived from an EMBL/GenBank/DDBJ whole genome shotgun (WGS) entry which is preliminary data.</text>
</comment>
<dbReference type="PANTHER" id="PTHR33066:SF2">
    <property type="entry name" value="FILAGGRIN-2-LIKE"/>
    <property type="match status" value="1"/>
</dbReference>
<dbReference type="AlphaFoldDB" id="A0A1R1XKN8"/>
<organism evidence="2 3">
    <name type="scientific">Smittium culicis</name>
    <dbReference type="NCBI Taxonomy" id="133412"/>
    <lineage>
        <taxon>Eukaryota</taxon>
        <taxon>Fungi</taxon>
        <taxon>Fungi incertae sedis</taxon>
        <taxon>Zoopagomycota</taxon>
        <taxon>Kickxellomycotina</taxon>
        <taxon>Harpellomycetes</taxon>
        <taxon>Harpellales</taxon>
        <taxon>Legeriomycetaceae</taxon>
        <taxon>Smittium</taxon>
    </lineage>
</organism>
<proteinExistence type="predicted"/>
<dbReference type="Proteomes" id="UP000187429">
    <property type="component" value="Unassembled WGS sequence"/>
</dbReference>
<feature type="region of interest" description="Disordered" evidence="1">
    <location>
        <begin position="46"/>
        <end position="120"/>
    </location>
</feature>
<name>A0A1R1XKN8_9FUNG</name>
<evidence type="ECO:0000313" key="2">
    <source>
        <dbReference type="EMBL" id="OMJ15180.1"/>
    </source>
</evidence>
<protein>
    <submittedName>
        <fullName evidence="2">Uncharacterized protein</fullName>
    </submittedName>
</protein>
<evidence type="ECO:0000313" key="3">
    <source>
        <dbReference type="Proteomes" id="UP000187429"/>
    </source>
</evidence>
<gene>
    <name evidence="2" type="ORF">AYI69_g8291</name>
</gene>
<feature type="compositionally biased region" description="Polar residues" evidence="1">
    <location>
        <begin position="70"/>
        <end position="82"/>
    </location>
</feature>
<dbReference type="OrthoDB" id="10050321at2759"/>
<accession>A0A1R1XKN8</accession>
<feature type="compositionally biased region" description="Basic and acidic residues" evidence="1">
    <location>
        <begin position="194"/>
        <end position="208"/>
    </location>
</feature>